<dbReference type="EMBL" id="HG792017">
    <property type="protein sequence ID" value="CDM33747.1"/>
    <property type="molecule type" value="Genomic_DNA"/>
</dbReference>
<keyword evidence="3" id="KW-1185">Reference proteome</keyword>
<name>W6QW87_PENRF</name>
<evidence type="ECO:0000313" key="3">
    <source>
        <dbReference type="Proteomes" id="UP000030686"/>
    </source>
</evidence>
<protein>
    <submittedName>
        <fullName evidence="2">Genomic scaffold, ProqFM164S03</fullName>
    </submittedName>
</protein>
<proteinExistence type="predicted"/>
<feature type="region of interest" description="Disordered" evidence="1">
    <location>
        <begin position="57"/>
        <end position="103"/>
    </location>
</feature>
<sequence length="147" mass="16214">MICFGLTARISDYLVSAATAFSLKKQKNSFVGSRLAYLPLTGTVDVPPSDQPTHIVRKQRKKSTAHCDTPPITSCLRPAGRAPPEKKKRGGSAGAHALPSLDRNLAEFETERKPGESRPSPILTIACTYGVYGRQDVRWKCERRFDL</sequence>
<gene>
    <name evidence="2" type="ORF">PROQFM164_S03g000471</name>
</gene>
<dbReference type="AlphaFoldDB" id="W6QW87"/>
<dbReference type="Proteomes" id="UP000030686">
    <property type="component" value="Unassembled WGS sequence"/>
</dbReference>
<reference evidence="2" key="1">
    <citation type="journal article" date="2014" name="Nat. Commun.">
        <title>Multiple recent horizontal transfers of a large genomic region in cheese making fungi.</title>
        <authorList>
            <person name="Cheeseman K."/>
            <person name="Ropars J."/>
            <person name="Renault P."/>
            <person name="Dupont J."/>
            <person name="Gouzy J."/>
            <person name="Branca A."/>
            <person name="Abraham A.L."/>
            <person name="Ceppi M."/>
            <person name="Conseiller E."/>
            <person name="Debuchy R."/>
            <person name="Malagnac F."/>
            <person name="Goarin A."/>
            <person name="Silar P."/>
            <person name="Lacoste S."/>
            <person name="Sallet E."/>
            <person name="Bensimon A."/>
            <person name="Giraud T."/>
            <person name="Brygoo Y."/>
        </authorList>
    </citation>
    <scope>NUCLEOTIDE SEQUENCE [LARGE SCALE GENOMIC DNA]</scope>
    <source>
        <strain evidence="2">FM164</strain>
    </source>
</reference>
<evidence type="ECO:0000313" key="2">
    <source>
        <dbReference type="EMBL" id="CDM33747.1"/>
    </source>
</evidence>
<accession>W6QW87</accession>
<evidence type="ECO:0000256" key="1">
    <source>
        <dbReference type="SAM" id="MobiDB-lite"/>
    </source>
</evidence>
<organism evidence="2 3">
    <name type="scientific">Penicillium roqueforti (strain FM164)</name>
    <dbReference type="NCBI Taxonomy" id="1365484"/>
    <lineage>
        <taxon>Eukaryota</taxon>
        <taxon>Fungi</taxon>
        <taxon>Dikarya</taxon>
        <taxon>Ascomycota</taxon>
        <taxon>Pezizomycotina</taxon>
        <taxon>Eurotiomycetes</taxon>
        <taxon>Eurotiomycetidae</taxon>
        <taxon>Eurotiales</taxon>
        <taxon>Aspergillaceae</taxon>
        <taxon>Penicillium</taxon>
    </lineage>
</organism>